<comment type="caution">
    <text evidence="3">The sequence shown here is derived from an EMBL/GenBank/DDBJ whole genome shotgun (WGS) entry which is preliminary data.</text>
</comment>
<dbReference type="SUPFAM" id="SSF56601">
    <property type="entry name" value="beta-lactamase/transpeptidase-like"/>
    <property type="match status" value="1"/>
</dbReference>
<dbReference type="Proteomes" id="UP001369082">
    <property type="component" value="Unassembled WGS sequence"/>
</dbReference>
<feature type="chain" id="PRO_5045255568" evidence="1">
    <location>
        <begin position="21"/>
        <end position="396"/>
    </location>
</feature>
<dbReference type="Gene3D" id="3.40.710.10">
    <property type="entry name" value="DD-peptidase/beta-lactamase superfamily"/>
    <property type="match status" value="1"/>
</dbReference>
<dbReference type="InterPro" id="IPR012338">
    <property type="entry name" value="Beta-lactam/transpept-like"/>
</dbReference>
<evidence type="ECO:0000313" key="4">
    <source>
        <dbReference type="Proteomes" id="UP001369082"/>
    </source>
</evidence>
<dbReference type="InterPro" id="IPR001466">
    <property type="entry name" value="Beta-lactam-related"/>
</dbReference>
<evidence type="ECO:0000313" key="3">
    <source>
        <dbReference type="EMBL" id="MEL0629804.1"/>
    </source>
</evidence>
<gene>
    <name evidence="3" type="ORF">V6256_09305</name>
</gene>
<keyword evidence="1" id="KW-0732">Signal</keyword>
<dbReference type="EC" id="3.1.1.103" evidence="3"/>
<dbReference type="Pfam" id="PF00144">
    <property type="entry name" value="Beta-lactamase"/>
    <property type="match status" value="1"/>
</dbReference>
<evidence type="ECO:0000256" key="1">
    <source>
        <dbReference type="SAM" id="SignalP"/>
    </source>
</evidence>
<keyword evidence="3" id="KW-0378">Hydrolase</keyword>
<accession>A0ABU9GRD4</accession>
<dbReference type="RefSeq" id="WP_341597936.1">
    <property type="nucleotide sequence ID" value="NZ_JBAKAZ010000031.1"/>
</dbReference>
<feature type="signal peptide" evidence="1">
    <location>
        <begin position="1"/>
        <end position="20"/>
    </location>
</feature>
<dbReference type="PANTHER" id="PTHR43283">
    <property type="entry name" value="BETA-LACTAMASE-RELATED"/>
    <property type="match status" value="1"/>
</dbReference>
<feature type="domain" description="Beta-lactamase-related" evidence="2">
    <location>
        <begin position="107"/>
        <end position="378"/>
    </location>
</feature>
<reference evidence="3 4" key="1">
    <citation type="submission" date="2024-02" db="EMBL/GenBank/DDBJ databases">
        <title>Bacteria isolated from the canopy kelp, Nereocystis luetkeana.</title>
        <authorList>
            <person name="Pfister C.A."/>
            <person name="Younker I.T."/>
            <person name="Light S.H."/>
        </authorList>
    </citation>
    <scope>NUCLEOTIDE SEQUENCE [LARGE SCALE GENOMIC DNA]</scope>
    <source>
        <strain evidence="3 4">TI.1.05</strain>
    </source>
</reference>
<name>A0ABU9GRD4_9GAMM</name>
<protein>
    <submittedName>
        <fullName evidence="3">Serine hydrolase domain-containing protein</fullName>
        <ecNumber evidence="3">3.1.1.103</ecNumber>
    </submittedName>
</protein>
<sequence length="396" mass="43648">MKRLIHPLLLLALTLSPMLAASEQSVEALIKRMPAGKLTENILFLNDQDRRIAFTHFDQLVPTRLLPASSHPYPLQDHADPALKKLTYSVEGKTFSIEELLQQKELMGMIVVKGDNILLEHYAEDHSPESVWVSFSITKSFNATLIGAAIKDGYIVSLDDTVADYLPRLKGSDYGKSTIRHILQMASGIAWNEDYSDPESDVAKAGALQGVALTRYLSKLKRVHPAGEVFNYNTAEANLIGEILRSAIGNSATAYMNAKIWKQFGMEHDANWMLNEVDGQETGGCCISATLRDYARLGIFAKRKGELPSGENILPAGWMEMATAASSVEPHYGYQWWIKKDGAYAAAGIFGQMIYVHPKSDLVIAIQSNASAAVATEYHKNYQAAADAIAQYYTGQ</sequence>
<evidence type="ECO:0000259" key="2">
    <source>
        <dbReference type="Pfam" id="PF00144"/>
    </source>
</evidence>
<dbReference type="EMBL" id="JBAKAZ010000031">
    <property type="protein sequence ID" value="MEL0629804.1"/>
    <property type="molecule type" value="Genomic_DNA"/>
</dbReference>
<organism evidence="3 4">
    <name type="scientific">Psychromonas aquatilis</name>
    <dbReference type="NCBI Taxonomy" id="2005072"/>
    <lineage>
        <taxon>Bacteria</taxon>
        <taxon>Pseudomonadati</taxon>
        <taxon>Pseudomonadota</taxon>
        <taxon>Gammaproteobacteria</taxon>
        <taxon>Alteromonadales</taxon>
        <taxon>Psychromonadaceae</taxon>
        <taxon>Psychromonas</taxon>
    </lineage>
</organism>
<dbReference type="InterPro" id="IPR050789">
    <property type="entry name" value="Diverse_Enzym_Activities"/>
</dbReference>
<dbReference type="PANTHER" id="PTHR43283:SF14">
    <property type="entry name" value="BLL8153 PROTEIN"/>
    <property type="match status" value="1"/>
</dbReference>
<dbReference type="GO" id="GO:0016787">
    <property type="term" value="F:hydrolase activity"/>
    <property type="evidence" value="ECO:0007669"/>
    <property type="project" value="UniProtKB-KW"/>
</dbReference>
<keyword evidence="4" id="KW-1185">Reference proteome</keyword>
<proteinExistence type="predicted"/>